<evidence type="ECO:0000313" key="3">
    <source>
        <dbReference type="Proteomes" id="UP000257706"/>
    </source>
</evidence>
<evidence type="ECO:0000256" key="1">
    <source>
        <dbReference type="SAM" id="Phobius"/>
    </source>
</evidence>
<sequence length="332" mass="37028">MRGSDPAGGGGLRAYLRALLTSALIATGIIAGFNLVMDPMGEFGISGTHRLNAVVPMEVHQFRMGAVDRYLSTVIDGRADRYLIGSSRVEYGFDLCEQPDIRRIALFSFDMSDARHIQARLLSTADRPLRLIMEMAGMGINPIRRVQYDSPPPSLVIRKLGALFSYEALRLSIDTLRRNLTARSPTDPAVARCRPSPQWIEENQTEITIAQRETRAQVAVRNADDYDRLFRTALAEADRICARTGIRHRIRWLVAPPSFDQAELPATGPMSILQRASMQSALHDRRPEAAFCDIALVTAGFDDDRWRNRANWLDPNHFSPALGAPVLTALFK</sequence>
<evidence type="ECO:0000313" key="2">
    <source>
        <dbReference type="EMBL" id="HAE51291.1"/>
    </source>
</evidence>
<keyword evidence="1" id="KW-0812">Transmembrane</keyword>
<keyword evidence="1" id="KW-1133">Transmembrane helix</keyword>
<organism evidence="2 3">
    <name type="scientific">Tistrella mobilis</name>
    <dbReference type="NCBI Taxonomy" id="171437"/>
    <lineage>
        <taxon>Bacteria</taxon>
        <taxon>Pseudomonadati</taxon>
        <taxon>Pseudomonadota</taxon>
        <taxon>Alphaproteobacteria</taxon>
        <taxon>Geminicoccales</taxon>
        <taxon>Geminicoccaceae</taxon>
        <taxon>Tistrella</taxon>
    </lineage>
</organism>
<feature type="transmembrane region" description="Helical" evidence="1">
    <location>
        <begin position="14"/>
        <end position="36"/>
    </location>
</feature>
<dbReference type="EMBL" id="DMAI01000469">
    <property type="protein sequence ID" value="HAE51291.1"/>
    <property type="molecule type" value="Genomic_DNA"/>
</dbReference>
<keyword evidence="1" id="KW-0472">Membrane</keyword>
<proteinExistence type="predicted"/>
<dbReference type="AlphaFoldDB" id="A0A3B9ITT3"/>
<reference evidence="2 3" key="1">
    <citation type="journal article" date="2018" name="Nat. Biotechnol.">
        <title>A standardized bacterial taxonomy based on genome phylogeny substantially revises the tree of life.</title>
        <authorList>
            <person name="Parks D.H."/>
            <person name="Chuvochina M."/>
            <person name="Waite D.W."/>
            <person name="Rinke C."/>
            <person name="Skarshewski A."/>
            <person name="Chaumeil P.A."/>
            <person name="Hugenholtz P."/>
        </authorList>
    </citation>
    <scope>NUCLEOTIDE SEQUENCE [LARGE SCALE GENOMIC DNA]</scope>
    <source>
        <strain evidence="2">UBA8739</strain>
    </source>
</reference>
<gene>
    <name evidence="2" type="ORF">DCK97_28160</name>
</gene>
<dbReference type="Proteomes" id="UP000257706">
    <property type="component" value="Unassembled WGS sequence"/>
</dbReference>
<name>A0A3B9ITT3_9PROT</name>
<comment type="caution">
    <text evidence="2">The sequence shown here is derived from an EMBL/GenBank/DDBJ whole genome shotgun (WGS) entry which is preliminary data.</text>
</comment>
<protein>
    <submittedName>
        <fullName evidence="2">Uncharacterized protein</fullName>
    </submittedName>
</protein>
<accession>A0A3B9ITT3</accession>